<dbReference type="AlphaFoldDB" id="A0A1M7H3K7"/>
<organism evidence="4 5">
    <name type="scientific">Halomonas cupida</name>
    <dbReference type="NCBI Taxonomy" id="44933"/>
    <lineage>
        <taxon>Bacteria</taxon>
        <taxon>Pseudomonadati</taxon>
        <taxon>Pseudomonadota</taxon>
        <taxon>Gammaproteobacteria</taxon>
        <taxon>Oceanospirillales</taxon>
        <taxon>Halomonadaceae</taxon>
        <taxon>Halomonas</taxon>
    </lineage>
</organism>
<sequence length="222" mass="22984">MKRSLLLIVALSSGLALAGCNDGSAEGDQSDAQQAEMANQQTISGTLSFAETGDSLPEGTQINLSLNDVSRADAPAELIAEKTISVDQPVPTDFTLAYSADDVVTNHAHAMRAEILDEDGKLLWTTTTANLVKVGSDADQAPVAIVLHPIGPDGSAKTASLQQAQEQLLSSGDKPNAAEQEVAESASPEAVSEDTTDIQEPSQTEAAEAVDEEASSTEAPQP</sequence>
<evidence type="ECO:0000313" key="3">
    <source>
        <dbReference type="EMBL" id="GEN24841.1"/>
    </source>
</evidence>
<dbReference type="Proteomes" id="UP000321726">
    <property type="component" value="Unassembled WGS sequence"/>
</dbReference>
<protein>
    <submittedName>
        <fullName evidence="4">Type III secretion system lipoprotein chaperone (YscW)</fullName>
    </submittedName>
</protein>
<feature type="region of interest" description="Disordered" evidence="1">
    <location>
        <begin position="161"/>
        <end position="222"/>
    </location>
</feature>
<dbReference type="Proteomes" id="UP000184123">
    <property type="component" value="Unassembled WGS sequence"/>
</dbReference>
<dbReference type="RefSeq" id="WP_073435515.1">
    <property type="nucleotide sequence ID" value="NZ_BJXU01000112.1"/>
</dbReference>
<keyword evidence="6" id="KW-1185">Reference proteome</keyword>
<reference evidence="4 5" key="1">
    <citation type="submission" date="2016-11" db="EMBL/GenBank/DDBJ databases">
        <authorList>
            <person name="Jaros S."/>
            <person name="Januszkiewicz K."/>
            <person name="Wedrychowicz H."/>
        </authorList>
    </citation>
    <scope>NUCLEOTIDE SEQUENCE [LARGE SCALE GENOMIC DNA]</scope>
    <source>
        <strain evidence="4 5">DSM 4740</strain>
    </source>
</reference>
<reference evidence="3 6" key="2">
    <citation type="submission" date="2019-07" db="EMBL/GenBank/DDBJ databases">
        <title>Whole genome shotgun sequence of Halomonas cupida NBRC 102219.</title>
        <authorList>
            <person name="Hosoyama A."/>
            <person name="Uohara A."/>
            <person name="Ohji S."/>
            <person name="Ichikawa N."/>
        </authorList>
    </citation>
    <scope>NUCLEOTIDE SEQUENCE [LARGE SCALE GENOMIC DNA]</scope>
    <source>
        <strain evidence="3 6">NBRC 102219</strain>
    </source>
</reference>
<evidence type="ECO:0000256" key="1">
    <source>
        <dbReference type="SAM" id="MobiDB-lite"/>
    </source>
</evidence>
<gene>
    <name evidence="3" type="ORF">HCU01_27900</name>
    <name evidence="4" type="ORF">SAMN05660971_02469</name>
</gene>
<dbReference type="PROSITE" id="PS51257">
    <property type="entry name" value="PROKAR_LIPOPROTEIN"/>
    <property type="match status" value="1"/>
</dbReference>
<evidence type="ECO:0000313" key="4">
    <source>
        <dbReference type="EMBL" id="SHM22988.1"/>
    </source>
</evidence>
<evidence type="ECO:0000313" key="6">
    <source>
        <dbReference type="Proteomes" id="UP000321726"/>
    </source>
</evidence>
<dbReference type="OrthoDB" id="6174276at2"/>
<keyword evidence="2" id="KW-0732">Signal</keyword>
<dbReference type="Pfam" id="PF09619">
    <property type="entry name" value="YscW"/>
    <property type="match status" value="1"/>
</dbReference>
<feature type="compositionally biased region" description="Low complexity" evidence="1">
    <location>
        <begin position="161"/>
        <end position="171"/>
    </location>
</feature>
<dbReference type="InterPro" id="IPR039366">
    <property type="entry name" value="Pilotin"/>
</dbReference>
<feature type="chain" id="PRO_5013110868" evidence="2">
    <location>
        <begin position="19"/>
        <end position="222"/>
    </location>
</feature>
<keyword evidence="4" id="KW-0449">Lipoprotein</keyword>
<dbReference type="STRING" id="44933.SAMN05660971_02469"/>
<dbReference type="InterPro" id="IPR053196">
    <property type="entry name" value="Lipoprotein_YbaY-like"/>
</dbReference>
<dbReference type="EMBL" id="BJXU01000112">
    <property type="protein sequence ID" value="GEN24841.1"/>
    <property type="molecule type" value="Genomic_DNA"/>
</dbReference>
<dbReference type="PANTHER" id="PTHR38013:SF1">
    <property type="entry name" value="GLYCOPROTEIN_POLYSACCHARIDE METABOLISM"/>
    <property type="match status" value="1"/>
</dbReference>
<name>A0A1M7H3K7_9GAMM</name>
<feature type="signal peptide" evidence="2">
    <location>
        <begin position="1"/>
        <end position="18"/>
    </location>
</feature>
<accession>A0A1M7H3K7</accession>
<proteinExistence type="predicted"/>
<evidence type="ECO:0000256" key="2">
    <source>
        <dbReference type="SAM" id="SignalP"/>
    </source>
</evidence>
<evidence type="ECO:0000313" key="5">
    <source>
        <dbReference type="Proteomes" id="UP000184123"/>
    </source>
</evidence>
<dbReference type="PANTHER" id="PTHR38013">
    <property type="entry name" value="GLYCOPROTEIN/POLYSACCHARIDE METABOLISM"/>
    <property type="match status" value="1"/>
</dbReference>
<dbReference type="EMBL" id="FRCA01000006">
    <property type="protein sequence ID" value="SHM22988.1"/>
    <property type="molecule type" value="Genomic_DNA"/>
</dbReference>